<reference evidence="2" key="1">
    <citation type="submission" date="2020-08" db="EMBL/GenBank/DDBJ databases">
        <title>Multicomponent nature underlies the extraordinary mechanical properties of spider dragline silk.</title>
        <authorList>
            <person name="Kono N."/>
            <person name="Nakamura H."/>
            <person name="Mori M."/>
            <person name="Yoshida Y."/>
            <person name="Ohtoshi R."/>
            <person name="Malay A.D."/>
            <person name="Moran D.A.P."/>
            <person name="Tomita M."/>
            <person name="Numata K."/>
            <person name="Arakawa K."/>
        </authorList>
    </citation>
    <scope>NUCLEOTIDE SEQUENCE</scope>
</reference>
<comment type="caution">
    <text evidence="2">The sequence shown here is derived from an EMBL/GenBank/DDBJ whole genome shotgun (WGS) entry which is preliminary data.</text>
</comment>
<proteinExistence type="predicted"/>
<dbReference type="EMBL" id="BMAW01130694">
    <property type="protein sequence ID" value="GFU36169.1"/>
    <property type="molecule type" value="Genomic_DNA"/>
</dbReference>
<dbReference type="AlphaFoldDB" id="A0A8X6QX11"/>
<gene>
    <name evidence="2" type="ORF">NPIL_435081</name>
</gene>
<protein>
    <submittedName>
        <fullName evidence="2">Uncharacterized protein</fullName>
    </submittedName>
</protein>
<dbReference type="Proteomes" id="UP000887013">
    <property type="component" value="Unassembled WGS sequence"/>
</dbReference>
<organism evidence="2 3">
    <name type="scientific">Nephila pilipes</name>
    <name type="common">Giant wood spider</name>
    <name type="synonym">Nephila maculata</name>
    <dbReference type="NCBI Taxonomy" id="299642"/>
    <lineage>
        <taxon>Eukaryota</taxon>
        <taxon>Metazoa</taxon>
        <taxon>Ecdysozoa</taxon>
        <taxon>Arthropoda</taxon>
        <taxon>Chelicerata</taxon>
        <taxon>Arachnida</taxon>
        <taxon>Araneae</taxon>
        <taxon>Araneomorphae</taxon>
        <taxon>Entelegynae</taxon>
        <taxon>Araneoidea</taxon>
        <taxon>Nephilidae</taxon>
        <taxon>Nephila</taxon>
    </lineage>
</organism>
<feature type="region of interest" description="Disordered" evidence="1">
    <location>
        <begin position="1"/>
        <end position="20"/>
    </location>
</feature>
<evidence type="ECO:0000313" key="2">
    <source>
        <dbReference type="EMBL" id="GFU36169.1"/>
    </source>
</evidence>
<evidence type="ECO:0000256" key="1">
    <source>
        <dbReference type="SAM" id="MobiDB-lite"/>
    </source>
</evidence>
<sequence length="117" mass="13268">MPGHPSRGWIFPRQEDGPVPGEEACTFVSGNASPFGNHPDERHFAGVSVRRFRVPHPNQRQSIKSSSKYSACWQGWDSRYWVPIRFNSTTSGCRVQNSSDTSWVPLDSCDWTVATRR</sequence>
<keyword evidence="3" id="KW-1185">Reference proteome</keyword>
<evidence type="ECO:0000313" key="3">
    <source>
        <dbReference type="Proteomes" id="UP000887013"/>
    </source>
</evidence>
<accession>A0A8X6QX11</accession>
<name>A0A8X6QX11_NEPPI</name>